<dbReference type="AlphaFoldDB" id="A0A2N8ZMF8"/>
<feature type="domain" description="Glycosyl transferase family 1" evidence="1">
    <location>
        <begin position="194"/>
        <end position="353"/>
    </location>
</feature>
<dbReference type="PANTHER" id="PTHR12526">
    <property type="entry name" value="GLYCOSYLTRANSFERASE"/>
    <property type="match status" value="1"/>
</dbReference>
<sequence>MNNRQNILYVHYGDNWLRGSEHCLVNLLGQLNLHQYRPYLWTNNPALHHVALRNDVPSILDSFPVLLGWSSNKFNAFGWLKLVHRGLKMVKENQIDLIHINSGAPCQWMCLVGRLAGIPVVTQLHSDYPLRDRLTLGLHLSPRIITVSKAISYNLIKDGYPVEQLSVVHNGIDTAQASASEVNDAIQGNALNARRHLGISESATVFVTVGSLIYRKGVDRIINALFQLKQSNPDLHLIVIGDGCEKDTLIKQAQTVGLASRIHFVGEQHNVQDWLTGGVDAFISAARSEAFGLVVAEAGMARLPILAPDTGGIPEIITDGKTGILYSNNDDADLTNAITRFLDGQLSPEHPNKTLASNAQKHIHGTFTLAINCQKIERIYQQALNESINSHGDFQPSWFSGLRPLRRLPTTLMMRG</sequence>
<evidence type="ECO:0000259" key="2">
    <source>
        <dbReference type="Pfam" id="PF13439"/>
    </source>
</evidence>
<organism evidence="3 4">
    <name type="scientific">Vibrio tapetis subsp. tapetis</name>
    <dbReference type="NCBI Taxonomy" id="1671868"/>
    <lineage>
        <taxon>Bacteria</taxon>
        <taxon>Pseudomonadati</taxon>
        <taxon>Pseudomonadota</taxon>
        <taxon>Gammaproteobacteria</taxon>
        <taxon>Vibrionales</taxon>
        <taxon>Vibrionaceae</taxon>
        <taxon>Vibrio</taxon>
    </lineage>
</organism>
<dbReference type="EMBL" id="LT960612">
    <property type="protein sequence ID" value="SON53124.1"/>
    <property type="molecule type" value="Genomic_DNA"/>
</dbReference>
<dbReference type="Pfam" id="PF00534">
    <property type="entry name" value="Glycos_transf_1"/>
    <property type="match status" value="1"/>
</dbReference>
<accession>A0A2N8ZMF8</accession>
<gene>
    <name evidence="3" type="ORF">VTAP4600_B1513</name>
</gene>
<dbReference type="GO" id="GO:1901135">
    <property type="term" value="P:carbohydrate derivative metabolic process"/>
    <property type="evidence" value="ECO:0007669"/>
    <property type="project" value="UniProtKB-ARBA"/>
</dbReference>
<dbReference type="CDD" id="cd03811">
    <property type="entry name" value="GT4_GT28_WabH-like"/>
    <property type="match status" value="1"/>
</dbReference>
<evidence type="ECO:0000259" key="1">
    <source>
        <dbReference type="Pfam" id="PF00534"/>
    </source>
</evidence>
<dbReference type="Gene3D" id="3.40.50.2000">
    <property type="entry name" value="Glycogen Phosphorylase B"/>
    <property type="match status" value="2"/>
</dbReference>
<feature type="domain" description="Glycosyltransferase subfamily 4-like N-terminal" evidence="2">
    <location>
        <begin position="19"/>
        <end position="175"/>
    </location>
</feature>
<dbReference type="SUPFAM" id="SSF53756">
    <property type="entry name" value="UDP-Glycosyltransferase/glycogen phosphorylase"/>
    <property type="match status" value="1"/>
</dbReference>
<name>A0A2N8ZMF8_9VIBR</name>
<keyword evidence="3" id="KW-0328">Glycosyltransferase</keyword>
<dbReference type="GO" id="GO:0016757">
    <property type="term" value="F:glycosyltransferase activity"/>
    <property type="evidence" value="ECO:0007669"/>
    <property type="project" value="UniProtKB-KW"/>
</dbReference>
<protein>
    <submittedName>
        <fullName evidence="3">Putative galactosyltransferase</fullName>
    </submittedName>
</protein>
<evidence type="ECO:0000313" key="4">
    <source>
        <dbReference type="Proteomes" id="UP000235828"/>
    </source>
</evidence>
<dbReference type="OrthoDB" id="9768937at2"/>
<dbReference type="Proteomes" id="UP000235828">
    <property type="component" value="Chromosome B"/>
</dbReference>
<dbReference type="RefSeq" id="WP_102525196.1">
    <property type="nucleotide sequence ID" value="NZ_LT960612.1"/>
</dbReference>
<dbReference type="PANTHER" id="PTHR12526:SF630">
    <property type="entry name" value="GLYCOSYLTRANSFERASE"/>
    <property type="match status" value="1"/>
</dbReference>
<reference evidence="3 4" key="1">
    <citation type="submission" date="2017-10" db="EMBL/GenBank/DDBJ databases">
        <authorList>
            <person name="Banno H."/>
            <person name="Chua N.-H."/>
        </authorList>
    </citation>
    <scope>NUCLEOTIDE SEQUENCE [LARGE SCALE GENOMIC DNA]</scope>
    <source>
        <strain evidence="3">Vibrio tapetis CECT4600</strain>
    </source>
</reference>
<dbReference type="InterPro" id="IPR001296">
    <property type="entry name" value="Glyco_trans_1"/>
</dbReference>
<dbReference type="KEGG" id="vta:B1513"/>
<keyword evidence="3" id="KW-0808">Transferase</keyword>
<proteinExistence type="predicted"/>
<keyword evidence="4" id="KW-1185">Reference proteome</keyword>
<dbReference type="Pfam" id="PF13439">
    <property type="entry name" value="Glyco_transf_4"/>
    <property type="match status" value="1"/>
</dbReference>
<evidence type="ECO:0000313" key="3">
    <source>
        <dbReference type="EMBL" id="SON53124.1"/>
    </source>
</evidence>
<dbReference type="InterPro" id="IPR028098">
    <property type="entry name" value="Glyco_trans_4-like_N"/>
</dbReference>